<dbReference type="Proteomes" id="UP000192288">
    <property type="component" value="Unassembled WGS sequence"/>
</dbReference>
<evidence type="ECO:0000313" key="3">
    <source>
        <dbReference type="Proteomes" id="UP000192288"/>
    </source>
</evidence>
<dbReference type="PANTHER" id="PTHR47129:SF1">
    <property type="entry name" value="NMRA-LIKE DOMAIN-CONTAINING PROTEIN"/>
    <property type="match status" value="1"/>
</dbReference>
<dbReference type="InterPro" id="IPR052718">
    <property type="entry name" value="NmrA-type_oxidoreductase"/>
</dbReference>
<dbReference type="SUPFAM" id="SSF51735">
    <property type="entry name" value="NAD(P)-binding Rossmann-fold domains"/>
    <property type="match status" value="1"/>
</dbReference>
<evidence type="ECO:0000259" key="1">
    <source>
        <dbReference type="Pfam" id="PF13460"/>
    </source>
</evidence>
<comment type="caution">
    <text evidence="2">The sequence shown here is derived from an EMBL/GenBank/DDBJ whole genome shotgun (WGS) entry which is preliminary data.</text>
</comment>
<dbReference type="Gene3D" id="3.90.25.10">
    <property type="entry name" value="UDP-galactose 4-epimerase, domain 1"/>
    <property type="match status" value="1"/>
</dbReference>
<dbReference type="Gene3D" id="3.40.50.720">
    <property type="entry name" value="NAD(P)-binding Rossmann-like Domain"/>
    <property type="match status" value="1"/>
</dbReference>
<dbReference type="InterPro" id="IPR016040">
    <property type="entry name" value="NAD(P)-bd_dom"/>
</dbReference>
<dbReference type="RefSeq" id="WP_080519365.1">
    <property type="nucleotide sequence ID" value="NZ_MPLS01000039.1"/>
</dbReference>
<reference evidence="2 3" key="1">
    <citation type="journal article" date="2017" name="Front. Microbiol.">
        <title>Genomic Characterization of Dairy Associated Leuconostoc Species and Diversity of Leuconostocs in Undefined Mixed Mesophilic Starter Cultures.</title>
        <authorList>
            <person name="Frantzen C.A."/>
            <person name="Kot W."/>
            <person name="Pedersen T.B."/>
            <person name="Ardo Y.M."/>
            <person name="Broadbent J.R."/>
            <person name="Neve H."/>
            <person name="Hansen L.H."/>
            <person name="Dal Bello F."/>
            <person name="Ostlie H.M."/>
            <person name="Kleppen H.P."/>
            <person name="Vogensen F.K."/>
            <person name="Holo H."/>
        </authorList>
    </citation>
    <scope>NUCLEOTIDE SEQUENCE [LARGE SCALE GENOMIC DNA]</scope>
    <source>
        <strain evidence="2 3">LMGCF08</strain>
    </source>
</reference>
<dbReference type="EMBL" id="MPLS01000039">
    <property type="protein sequence ID" value="ORI97184.1"/>
    <property type="molecule type" value="Genomic_DNA"/>
</dbReference>
<feature type="domain" description="NAD(P)-binding" evidence="1">
    <location>
        <begin position="9"/>
        <end position="149"/>
    </location>
</feature>
<gene>
    <name evidence="2" type="ORF">BMR96_08500</name>
</gene>
<dbReference type="InterPro" id="IPR036291">
    <property type="entry name" value="NAD(P)-bd_dom_sf"/>
</dbReference>
<dbReference type="PANTHER" id="PTHR47129">
    <property type="entry name" value="QUINONE OXIDOREDUCTASE 2"/>
    <property type="match status" value="1"/>
</dbReference>
<name>A0A1X0VC34_LEUPS</name>
<dbReference type="STRING" id="33968.BMS77_06760"/>
<dbReference type="eggNOG" id="COG0702">
    <property type="taxonomic scope" value="Bacteria"/>
</dbReference>
<evidence type="ECO:0000313" key="2">
    <source>
        <dbReference type="EMBL" id="ORI97184.1"/>
    </source>
</evidence>
<dbReference type="AlphaFoldDB" id="A0A1X0VC34"/>
<dbReference type="Pfam" id="PF13460">
    <property type="entry name" value="NAD_binding_10"/>
    <property type="match status" value="1"/>
</dbReference>
<protein>
    <submittedName>
        <fullName evidence="2">NAD(P)-dependent oxidoreductase</fullName>
    </submittedName>
</protein>
<organism evidence="2 3">
    <name type="scientific">Leuconostoc pseudomesenteroides</name>
    <dbReference type="NCBI Taxonomy" id="33968"/>
    <lineage>
        <taxon>Bacteria</taxon>
        <taxon>Bacillati</taxon>
        <taxon>Bacillota</taxon>
        <taxon>Bacilli</taxon>
        <taxon>Lactobacillales</taxon>
        <taxon>Lactobacillaceae</taxon>
        <taxon>Leuconostoc</taxon>
    </lineage>
</organism>
<proteinExistence type="predicted"/>
<sequence>MVKYAITAATGRFGRAAVSHLLTLVDKKDIVLIARNAEKAKQAFKDIEVREASYDSESAMTKALSGIDRVLFISSQPGGEVPRLVQHQNVVNALATNHVSFVVYTSFPHADESENFLAQDHRGTEQAIVSAKLSHAFLRNNWYLENETSFLQAAASDASAYYWADKKVRWALEREYAEAAANVLANGAEREIYELSGPSINFATLGETVKSTFNASSTIQQVSESDYTSQLEKNGLDHDTALMVTSFQTPIDDGSLAHPSDDLPQLLGHDVTPLSEALKEIIR</sequence>
<accession>A0A1X0VC34</accession>